<dbReference type="Pfam" id="PF02493">
    <property type="entry name" value="MORN"/>
    <property type="match status" value="4"/>
</dbReference>
<evidence type="ECO:0000313" key="4">
    <source>
        <dbReference type="EMBL" id="RZS92262.1"/>
    </source>
</evidence>
<dbReference type="PANTHER" id="PTHR43215:SF14">
    <property type="entry name" value="RADIAL SPOKE HEAD 1 HOMOLOG"/>
    <property type="match status" value="1"/>
</dbReference>
<proteinExistence type="predicted"/>
<sequence length="288" mass="33235">MKIRKRHIVAYCIAAAAIVVAGYSILRQQKLRKELTTIIAEKQQFSKDSLLKRSLFQIDSLLMQGQYSTALDAYEQQFLNVQNDGKEEVSFRIKVAKQFVDFYSTPNQSNSVKDSIRSLDTNRVAADASVNVRTLDSLQFALEKTKVQLERLQKQLKKKSYSEYLTFRNPKKHLLHYVGQVQNNKANGYGIAVFDTGSRYEGDWVNNLREGEGAFYWPDGEYYIGSYENDLRNGLGTYYWPNGEKYVGEWKDDQRSGEGTFYAKDGKILTSGIWKKDKLVEEFKNKKD</sequence>
<reference evidence="4 5" key="1">
    <citation type="submission" date="2019-02" db="EMBL/GenBank/DDBJ databases">
        <title>Genomic Encyclopedia of Type Strains, Phase IV (KMG-IV): sequencing the most valuable type-strain genomes for metagenomic binning, comparative biology and taxonomic classification.</title>
        <authorList>
            <person name="Goeker M."/>
        </authorList>
    </citation>
    <scope>NUCLEOTIDE SEQUENCE [LARGE SCALE GENOMIC DNA]</scope>
    <source>
        <strain evidence="4 5">DSM 17196</strain>
    </source>
</reference>
<keyword evidence="3" id="KW-1133">Transmembrane helix</keyword>
<dbReference type="AlphaFoldDB" id="A0A4Q7P0T6"/>
<gene>
    <name evidence="4" type="ORF">EV197_2898</name>
</gene>
<dbReference type="OrthoDB" id="1097666at2"/>
<dbReference type="SUPFAM" id="SSF82185">
    <property type="entry name" value="Histone H3 K4-specific methyltransferase SET7/9 N-terminal domain"/>
    <property type="match status" value="1"/>
</dbReference>
<comment type="caution">
    <text evidence="4">The sequence shown here is derived from an EMBL/GenBank/DDBJ whole genome shotgun (WGS) entry which is preliminary data.</text>
</comment>
<feature type="transmembrane region" description="Helical" evidence="3">
    <location>
        <begin position="7"/>
        <end position="26"/>
    </location>
</feature>
<dbReference type="SMART" id="SM00698">
    <property type="entry name" value="MORN"/>
    <property type="match status" value="4"/>
</dbReference>
<accession>A0A4Q7P0T6</accession>
<dbReference type="InterPro" id="IPR003409">
    <property type="entry name" value="MORN"/>
</dbReference>
<feature type="coiled-coil region" evidence="2">
    <location>
        <begin position="135"/>
        <end position="162"/>
    </location>
</feature>
<evidence type="ECO:0000256" key="2">
    <source>
        <dbReference type="SAM" id="Coils"/>
    </source>
</evidence>
<dbReference type="Proteomes" id="UP000292262">
    <property type="component" value="Unassembled WGS sequence"/>
</dbReference>
<evidence type="ECO:0000256" key="1">
    <source>
        <dbReference type="ARBA" id="ARBA00022737"/>
    </source>
</evidence>
<organism evidence="4 5">
    <name type="scientific">Aquimarina brevivitae</name>
    <dbReference type="NCBI Taxonomy" id="323412"/>
    <lineage>
        <taxon>Bacteria</taxon>
        <taxon>Pseudomonadati</taxon>
        <taxon>Bacteroidota</taxon>
        <taxon>Flavobacteriia</taxon>
        <taxon>Flavobacteriales</taxon>
        <taxon>Flavobacteriaceae</taxon>
        <taxon>Aquimarina</taxon>
    </lineage>
</organism>
<evidence type="ECO:0000313" key="5">
    <source>
        <dbReference type="Proteomes" id="UP000292262"/>
    </source>
</evidence>
<keyword evidence="5" id="KW-1185">Reference proteome</keyword>
<keyword evidence="3" id="KW-0812">Transmembrane</keyword>
<dbReference type="PANTHER" id="PTHR43215">
    <property type="entry name" value="RADIAL SPOKE HEAD 1 HOMOLOG"/>
    <property type="match status" value="1"/>
</dbReference>
<keyword evidence="1" id="KW-0677">Repeat</keyword>
<protein>
    <submittedName>
        <fullName evidence="4">MORN repeat protein</fullName>
    </submittedName>
</protein>
<dbReference type="Gene3D" id="2.20.110.10">
    <property type="entry name" value="Histone H3 K4-specific methyltransferase SET7/9 N-terminal domain"/>
    <property type="match status" value="2"/>
</dbReference>
<dbReference type="EMBL" id="SGXE01000004">
    <property type="protein sequence ID" value="RZS92262.1"/>
    <property type="molecule type" value="Genomic_DNA"/>
</dbReference>
<keyword evidence="3" id="KW-0472">Membrane</keyword>
<dbReference type="RefSeq" id="WP_130287425.1">
    <property type="nucleotide sequence ID" value="NZ_SGXE01000004.1"/>
</dbReference>
<keyword evidence="2" id="KW-0175">Coiled coil</keyword>
<evidence type="ECO:0000256" key="3">
    <source>
        <dbReference type="SAM" id="Phobius"/>
    </source>
</evidence>
<name>A0A4Q7P0T6_9FLAO</name>